<accession>X1AFU6</accession>
<feature type="non-terminal residue" evidence="1">
    <location>
        <position position="1"/>
    </location>
</feature>
<evidence type="ECO:0000313" key="1">
    <source>
        <dbReference type="EMBL" id="GAG81420.1"/>
    </source>
</evidence>
<protein>
    <recommendedName>
        <fullName evidence="2">Acyl-CoA dehydrogenase/oxidase C-terminal domain-containing protein</fullName>
    </recommendedName>
</protein>
<reference evidence="1" key="1">
    <citation type="journal article" date="2014" name="Front. Microbiol.">
        <title>High frequency of phylogenetically diverse reductive dehalogenase-homologous genes in deep subseafloor sedimentary metagenomes.</title>
        <authorList>
            <person name="Kawai M."/>
            <person name="Futagami T."/>
            <person name="Toyoda A."/>
            <person name="Takaki Y."/>
            <person name="Nishi S."/>
            <person name="Hori S."/>
            <person name="Arai W."/>
            <person name="Tsubouchi T."/>
            <person name="Morono Y."/>
            <person name="Uchiyama I."/>
            <person name="Ito T."/>
            <person name="Fujiyama A."/>
            <person name="Inagaki F."/>
            <person name="Takami H."/>
        </authorList>
    </citation>
    <scope>NUCLEOTIDE SEQUENCE</scope>
    <source>
        <strain evidence="1">Expedition CK06-06</strain>
    </source>
</reference>
<dbReference type="Gene3D" id="1.20.140.10">
    <property type="entry name" value="Butyryl-CoA Dehydrogenase, subunit A, domain 3"/>
    <property type="match status" value="1"/>
</dbReference>
<gene>
    <name evidence="1" type="ORF">S01H4_28002</name>
</gene>
<name>X1AFU6_9ZZZZ</name>
<comment type="caution">
    <text evidence="1">The sequence shown here is derived from an EMBL/GenBank/DDBJ whole genome shotgun (WGS) entry which is preliminary data.</text>
</comment>
<organism evidence="1">
    <name type="scientific">marine sediment metagenome</name>
    <dbReference type="NCBI Taxonomy" id="412755"/>
    <lineage>
        <taxon>unclassified sequences</taxon>
        <taxon>metagenomes</taxon>
        <taxon>ecological metagenomes</taxon>
    </lineage>
</organism>
<evidence type="ECO:0008006" key="2">
    <source>
        <dbReference type="Google" id="ProtNLM"/>
    </source>
</evidence>
<sequence length="62" mass="6594">LASAGTEVMGHYAQLERGSKWVPLRGRVPAGYLDCISALVGAGTSEIQRNIIAMRGLGLPRK</sequence>
<proteinExistence type="predicted"/>
<dbReference type="EMBL" id="BART01013811">
    <property type="protein sequence ID" value="GAG81420.1"/>
    <property type="molecule type" value="Genomic_DNA"/>
</dbReference>
<dbReference type="AlphaFoldDB" id="X1AFU6"/>